<dbReference type="Gene3D" id="3.40.30.10">
    <property type="entry name" value="Glutaredoxin"/>
    <property type="match status" value="1"/>
</dbReference>
<evidence type="ECO:0000313" key="1">
    <source>
        <dbReference type="EMBL" id="KZN52249.1"/>
    </source>
</evidence>
<evidence type="ECO:0000313" key="2">
    <source>
        <dbReference type="Proteomes" id="UP000076503"/>
    </source>
</evidence>
<dbReference type="RefSeq" id="WP_063360846.1">
    <property type="nucleotide sequence ID" value="NZ_AUXZ01000063.1"/>
</dbReference>
<dbReference type="InterPro" id="IPR008554">
    <property type="entry name" value="Glutaredoxin-like"/>
</dbReference>
<reference evidence="1 2" key="1">
    <citation type="submission" date="2013-07" db="EMBL/GenBank/DDBJ databases">
        <title>Comparative Genomic and Metabolomic Analysis of Twelve Strains of Pseudoalteromonas luteoviolacea.</title>
        <authorList>
            <person name="Vynne N.G."/>
            <person name="Mansson M."/>
            <person name="Gram L."/>
        </authorList>
    </citation>
    <scope>NUCLEOTIDE SEQUENCE [LARGE SCALE GENOMIC DNA]</scope>
    <source>
        <strain evidence="1 2">H33</strain>
    </source>
</reference>
<proteinExistence type="predicted"/>
<name>A0A167FG54_9GAMM</name>
<protein>
    <recommendedName>
        <fullName evidence="3">Glutaredoxin</fullName>
    </recommendedName>
</protein>
<dbReference type="InterPro" id="IPR036249">
    <property type="entry name" value="Thioredoxin-like_sf"/>
</dbReference>
<organism evidence="1 2">
    <name type="scientific">Pseudoalteromonas luteoviolacea H33</name>
    <dbReference type="NCBI Taxonomy" id="1365251"/>
    <lineage>
        <taxon>Bacteria</taxon>
        <taxon>Pseudomonadati</taxon>
        <taxon>Pseudomonadota</taxon>
        <taxon>Gammaproteobacteria</taxon>
        <taxon>Alteromonadales</taxon>
        <taxon>Pseudoalteromonadaceae</taxon>
        <taxon>Pseudoalteromonas</taxon>
    </lineage>
</organism>
<sequence length="81" mass="9264">MAKVVLYHTDGCHLCEQAHDYAVSVLSSGDIHLQDILDDENLMSQFQTSIPVIKNIKTGKLLYWPFTQQQIQELIQEDGFN</sequence>
<gene>
    <name evidence="1" type="ORF">N476_11460</name>
</gene>
<dbReference type="PATRIC" id="fig|1365251.3.peg.1211"/>
<accession>A0A167FG54</accession>
<dbReference type="SUPFAM" id="SSF52833">
    <property type="entry name" value="Thioredoxin-like"/>
    <property type="match status" value="1"/>
</dbReference>
<dbReference type="Pfam" id="PF05768">
    <property type="entry name" value="Glrx-like"/>
    <property type="match status" value="1"/>
</dbReference>
<comment type="caution">
    <text evidence="1">The sequence shown here is derived from an EMBL/GenBank/DDBJ whole genome shotgun (WGS) entry which is preliminary data.</text>
</comment>
<evidence type="ECO:0008006" key="3">
    <source>
        <dbReference type="Google" id="ProtNLM"/>
    </source>
</evidence>
<dbReference type="OrthoDB" id="8537427at2"/>
<dbReference type="Proteomes" id="UP000076503">
    <property type="component" value="Unassembled WGS sequence"/>
</dbReference>
<dbReference type="EMBL" id="AUXZ01000063">
    <property type="protein sequence ID" value="KZN52249.1"/>
    <property type="molecule type" value="Genomic_DNA"/>
</dbReference>
<dbReference type="AlphaFoldDB" id="A0A167FG54"/>